<dbReference type="PROSITE" id="PS00041">
    <property type="entry name" value="HTH_ARAC_FAMILY_1"/>
    <property type="match status" value="1"/>
</dbReference>
<dbReference type="PRINTS" id="PR00032">
    <property type="entry name" value="HTHARAC"/>
</dbReference>
<keyword evidence="6" id="KW-1185">Reference proteome</keyword>
<dbReference type="SUPFAM" id="SSF46689">
    <property type="entry name" value="Homeodomain-like"/>
    <property type="match status" value="1"/>
</dbReference>
<dbReference type="EMBL" id="CAKXZT010000119">
    <property type="protein sequence ID" value="CAH2400390.1"/>
    <property type="molecule type" value="Genomic_DNA"/>
</dbReference>
<name>A0ABN8JUE6_9HYPH</name>
<feature type="domain" description="HTH araC/xylS-type" evidence="4">
    <location>
        <begin position="239"/>
        <end position="336"/>
    </location>
</feature>
<dbReference type="SUPFAM" id="SSF52317">
    <property type="entry name" value="Class I glutamine amidotransferase-like"/>
    <property type="match status" value="1"/>
</dbReference>
<organism evidence="5 6">
    <name type="scientific">Mesorhizobium escarrei</name>
    <dbReference type="NCBI Taxonomy" id="666018"/>
    <lineage>
        <taxon>Bacteria</taxon>
        <taxon>Pseudomonadati</taxon>
        <taxon>Pseudomonadota</taxon>
        <taxon>Alphaproteobacteria</taxon>
        <taxon>Hyphomicrobiales</taxon>
        <taxon>Phyllobacteriaceae</taxon>
        <taxon>Mesorhizobium</taxon>
    </lineage>
</organism>
<sequence length="338" mass="37705">MTIYVLNLPKLFKGAILGNRPVHAVIWLPSTFYSAVAATLVEMFELVNTIRGAPVISFEFVARQADATTTPGISFHTRREPSQRMDLLILLALPGMQIPELVAALEEESRHAAPLIAGAQREGAIIAAHCGAGYFLADAGLLDRKRATISWWLKIDAQRRFPKVRWDASRVLIGNGRIYTCGGGFSGLELGKALLRDLGFAREERLVRKLLVLPPSRQMQTPYEFPLTDLLPSHEPFRDRLEALSRKQLGSLDLAFLGAQLGLSPRTLARRFSDELHTTPGRWIQDRRLEAAKALLESTKLGVSEICYQVGYRDTASFSRLFNRVVGVPPGEYRRQSQ</sequence>
<keyword evidence="2 5" id="KW-0238">DNA-binding</keyword>
<dbReference type="Pfam" id="PF12833">
    <property type="entry name" value="HTH_18"/>
    <property type="match status" value="1"/>
</dbReference>
<dbReference type="PANTHER" id="PTHR43280">
    <property type="entry name" value="ARAC-FAMILY TRANSCRIPTIONAL REGULATOR"/>
    <property type="match status" value="1"/>
</dbReference>
<protein>
    <submittedName>
        <fullName evidence="5">Transcriptional regulator containing an amidase domain and an AraC-type DNA-binding HTH domain</fullName>
    </submittedName>
</protein>
<keyword evidence="1" id="KW-0805">Transcription regulation</keyword>
<accession>A0ABN8JUE6</accession>
<dbReference type="PANTHER" id="PTHR43280:SF2">
    <property type="entry name" value="HTH-TYPE TRANSCRIPTIONAL REGULATOR EXSA"/>
    <property type="match status" value="1"/>
</dbReference>
<gene>
    <name evidence="5" type="ORF">MES5069_250156</name>
</gene>
<keyword evidence="3" id="KW-0804">Transcription</keyword>
<dbReference type="Gene3D" id="1.10.10.60">
    <property type="entry name" value="Homeodomain-like"/>
    <property type="match status" value="1"/>
</dbReference>
<dbReference type="InterPro" id="IPR029062">
    <property type="entry name" value="Class_I_gatase-like"/>
</dbReference>
<comment type="caution">
    <text evidence="5">The sequence shown here is derived from an EMBL/GenBank/DDBJ whole genome shotgun (WGS) entry which is preliminary data.</text>
</comment>
<dbReference type="GO" id="GO:0003677">
    <property type="term" value="F:DNA binding"/>
    <property type="evidence" value="ECO:0007669"/>
    <property type="project" value="UniProtKB-KW"/>
</dbReference>
<evidence type="ECO:0000256" key="3">
    <source>
        <dbReference type="ARBA" id="ARBA00023163"/>
    </source>
</evidence>
<evidence type="ECO:0000256" key="2">
    <source>
        <dbReference type="ARBA" id="ARBA00023125"/>
    </source>
</evidence>
<dbReference type="Gene3D" id="3.40.50.880">
    <property type="match status" value="1"/>
</dbReference>
<reference evidence="5 6" key="1">
    <citation type="submission" date="2022-03" db="EMBL/GenBank/DDBJ databases">
        <authorList>
            <person name="Brunel B."/>
        </authorList>
    </citation>
    <scope>NUCLEOTIDE SEQUENCE [LARGE SCALE GENOMIC DNA]</scope>
    <source>
        <strain evidence="5">STM5069sample</strain>
    </source>
</reference>
<dbReference type="SMART" id="SM00342">
    <property type="entry name" value="HTH_ARAC"/>
    <property type="match status" value="1"/>
</dbReference>
<dbReference type="InterPro" id="IPR018060">
    <property type="entry name" value="HTH_AraC"/>
</dbReference>
<proteinExistence type="predicted"/>
<dbReference type="Proteomes" id="UP001153050">
    <property type="component" value="Unassembled WGS sequence"/>
</dbReference>
<dbReference type="InterPro" id="IPR018062">
    <property type="entry name" value="HTH_AraC-typ_CS"/>
</dbReference>
<dbReference type="InterPro" id="IPR009057">
    <property type="entry name" value="Homeodomain-like_sf"/>
</dbReference>
<evidence type="ECO:0000313" key="5">
    <source>
        <dbReference type="EMBL" id="CAH2400390.1"/>
    </source>
</evidence>
<dbReference type="InterPro" id="IPR020449">
    <property type="entry name" value="Tscrpt_reg_AraC-type_HTH"/>
</dbReference>
<evidence type="ECO:0000256" key="1">
    <source>
        <dbReference type="ARBA" id="ARBA00023015"/>
    </source>
</evidence>
<evidence type="ECO:0000259" key="4">
    <source>
        <dbReference type="PROSITE" id="PS01124"/>
    </source>
</evidence>
<dbReference type="PROSITE" id="PS01124">
    <property type="entry name" value="HTH_ARAC_FAMILY_2"/>
    <property type="match status" value="1"/>
</dbReference>
<evidence type="ECO:0000313" key="6">
    <source>
        <dbReference type="Proteomes" id="UP001153050"/>
    </source>
</evidence>